<organism evidence="1">
    <name type="scientific">marine sediment metagenome</name>
    <dbReference type="NCBI Taxonomy" id="412755"/>
    <lineage>
        <taxon>unclassified sequences</taxon>
        <taxon>metagenomes</taxon>
        <taxon>ecological metagenomes</taxon>
    </lineage>
</organism>
<reference evidence="1" key="1">
    <citation type="journal article" date="2015" name="Nature">
        <title>Complex archaea that bridge the gap between prokaryotes and eukaryotes.</title>
        <authorList>
            <person name="Spang A."/>
            <person name="Saw J.H."/>
            <person name="Jorgensen S.L."/>
            <person name="Zaremba-Niedzwiedzka K."/>
            <person name="Martijn J."/>
            <person name="Lind A.E."/>
            <person name="van Eijk R."/>
            <person name="Schleper C."/>
            <person name="Guy L."/>
            <person name="Ettema T.J."/>
        </authorList>
    </citation>
    <scope>NUCLEOTIDE SEQUENCE</scope>
</reference>
<dbReference type="EMBL" id="LAZR01036020">
    <property type="protein sequence ID" value="KKL25952.1"/>
    <property type="molecule type" value="Genomic_DNA"/>
</dbReference>
<evidence type="ECO:0000313" key="1">
    <source>
        <dbReference type="EMBL" id="KKL25952.1"/>
    </source>
</evidence>
<accession>A0A0F9CHP1</accession>
<dbReference type="AlphaFoldDB" id="A0A0F9CHP1"/>
<proteinExistence type="predicted"/>
<protein>
    <submittedName>
        <fullName evidence="1">Uncharacterized protein</fullName>
    </submittedName>
</protein>
<name>A0A0F9CHP1_9ZZZZ</name>
<sequence length="72" mass="8727">MIYVLWVNGNFTEEFILVRATRKLRQGWWTKFSEKIYDAYYSTDSALNLLDEFKLKLEKVQGLEVLDYKELR</sequence>
<gene>
    <name evidence="1" type="ORF">LCGC14_2400120</name>
</gene>
<comment type="caution">
    <text evidence="1">The sequence shown here is derived from an EMBL/GenBank/DDBJ whole genome shotgun (WGS) entry which is preliminary data.</text>
</comment>